<keyword evidence="2" id="KW-0472">Membrane</keyword>
<keyword evidence="2" id="KW-1133">Transmembrane helix</keyword>
<feature type="compositionally biased region" description="Basic and acidic residues" evidence="1">
    <location>
        <begin position="136"/>
        <end position="162"/>
    </location>
</feature>
<feature type="compositionally biased region" description="Basic and acidic residues" evidence="1">
    <location>
        <begin position="99"/>
        <end position="122"/>
    </location>
</feature>
<organism evidence="3 4">
    <name type="scientific">Gemella morbillorum</name>
    <dbReference type="NCBI Taxonomy" id="29391"/>
    <lineage>
        <taxon>Bacteria</taxon>
        <taxon>Bacillati</taxon>
        <taxon>Bacillota</taxon>
        <taxon>Bacilli</taxon>
        <taxon>Bacillales</taxon>
        <taxon>Gemellaceae</taxon>
        <taxon>Gemella</taxon>
    </lineage>
</organism>
<reference evidence="3 4" key="1">
    <citation type="submission" date="2019-11" db="EMBL/GenBank/DDBJ databases">
        <title>FDA dAtabase for Regulatory Grade micrObial Sequences (FDA-ARGOS): Supporting development and validation of Infectious Disease Dx tests.</title>
        <authorList>
            <person name="Turner S."/>
            <person name="Byrd R."/>
            <person name="Tallon L."/>
            <person name="Sadzewicz L."/>
            <person name="Vavikolanu K."/>
            <person name="Mehta A."/>
            <person name="Aluvathingal J."/>
            <person name="Nadendla S."/>
            <person name="Myers T."/>
            <person name="Yan Y."/>
            <person name="Sichtig H."/>
        </authorList>
    </citation>
    <scope>NUCLEOTIDE SEQUENCE [LARGE SCALE GENOMIC DNA]</scope>
    <source>
        <strain evidence="3 4">FDAARGOS_741</strain>
    </source>
</reference>
<feature type="transmembrane region" description="Helical" evidence="2">
    <location>
        <begin position="64"/>
        <end position="84"/>
    </location>
</feature>
<gene>
    <name evidence="3" type="ORF">FOC49_03780</name>
</gene>
<evidence type="ECO:0000313" key="3">
    <source>
        <dbReference type="EMBL" id="QGS09050.1"/>
    </source>
</evidence>
<feature type="compositionally biased region" description="Polar residues" evidence="1">
    <location>
        <begin position="123"/>
        <end position="135"/>
    </location>
</feature>
<feature type="transmembrane region" description="Helical" evidence="2">
    <location>
        <begin position="35"/>
        <end position="52"/>
    </location>
</feature>
<dbReference type="Proteomes" id="UP000425411">
    <property type="component" value="Chromosome"/>
</dbReference>
<accession>A0AAP9HC79</accession>
<proteinExistence type="predicted"/>
<feature type="transmembrane region" description="Helical" evidence="2">
    <location>
        <begin position="12"/>
        <end position="29"/>
    </location>
</feature>
<evidence type="ECO:0000256" key="1">
    <source>
        <dbReference type="SAM" id="MobiDB-lite"/>
    </source>
</evidence>
<sequence>MNKFIKEHGQMVLWFIFVIFMFISLSMVFTHGPEYAIIVFIFSFILLCPPVIKLIQRKTRIKKVILGAGVALVLSFTMMMTNHFSNAKKAEMIKMFQEKKEEREKKTEEQTDEKRDTSEESKSQNQMQTSAPQQSLEKEMKATMDDIKKEQKAQEQKQEKAKKAVVVRASKKSGQYYTPEHPSYNKVAAKNLLVFNSEEAAQKAGYKRAA</sequence>
<evidence type="ECO:0000313" key="4">
    <source>
        <dbReference type="Proteomes" id="UP000425411"/>
    </source>
</evidence>
<name>A0AAP9HC79_9BACL</name>
<evidence type="ECO:0000256" key="2">
    <source>
        <dbReference type="SAM" id="Phobius"/>
    </source>
</evidence>
<dbReference type="AlphaFoldDB" id="A0AAP9HC79"/>
<protein>
    <submittedName>
        <fullName evidence="3">YccF domain-containing protein</fullName>
    </submittedName>
</protein>
<keyword evidence="2" id="KW-0812">Transmembrane</keyword>
<dbReference type="RefSeq" id="WP_004633910.1">
    <property type="nucleotide sequence ID" value="NZ_CP046314.1"/>
</dbReference>
<keyword evidence="4" id="KW-1185">Reference proteome</keyword>
<dbReference type="EMBL" id="CP046314">
    <property type="protein sequence ID" value="QGS09050.1"/>
    <property type="molecule type" value="Genomic_DNA"/>
</dbReference>
<feature type="region of interest" description="Disordered" evidence="1">
    <location>
        <begin position="99"/>
        <end position="182"/>
    </location>
</feature>